<name>A0A7V0Z440_UNCW3</name>
<accession>A0A7V0Z440</accession>
<protein>
    <submittedName>
        <fullName evidence="1">Uncharacterized protein</fullName>
    </submittedName>
</protein>
<gene>
    <name evidence="1" type="ORF">ENP86_01585</name>
</gene>
<comment type="caution">
    <text evidence="1">The sequence shown here is derived from an EMBL/GenBank/DDBJ whole genome shotgun (WGS) entry which is preliminary data.</text>
</comment>
<proteinExistence type="predicted"/>
<dbReference type="AlphaFoldDB" id="A0A7V0Z440"/>
<organism evidence="1">
    <name type="scientific">candidate division WOR-3 bacterium</name>
    <dbReference type="NCBI Taxonomy" id="2052148"/>
    <lineage>
        <taxon>Bacteria</taxon>
        <taxon>Bacteria division WOR-3</taxon>
    </lineage>
</organism>
<reference evidence="1" key="1">
    <citation type="journal article" date="2020" name="mSystems">
        <title>Genome- and Community-Level Interaction Insights into Carbon Utilization and Element Cycling Functions of Hydrothermarchaeota in Hydrothermal Sediment.</title>
        <authorList>
            <person name="Zhou Z."/>
            <person name="Liu Y."/>
            <person name="Xu W."/>
            <person name="Pan J."/>
            <person name="Luo Z.H."/>
            <person name="Li M."/>
        </authorList>
    </citation>
    <scope>NUCLEOTIDE SEQUENCE [LARGE SCALE GENOMIC DNA]</scope>
    <source>
        <strain evidence="1">SpSt-258</strain>
    </source>
</reference>
<sequence>MKYILGLMLVLSLSFGLVYQSFRYQSTAGLFEDDYDLLFDPARICEIEGSRVWTSLSNLVTGNENLFSNGSVPYILVGGKTNFGKFYPGMVYDHSVDKTALGTGLFDPNGNEIYGDGKLTTIDWDDTDNNGIYDRRTTETETRSAYEQIKDNNVFLGVGYKLDNLRLGLGYLRVDSKSIITDPLNNFTYDYTVEDLNTNSFTLINRAKFSGDDNFNYGENDILFSIWKDMEKMSLGLLAGFGLLNYGNKANIIGDSTIYTDPVDTTRFYTRANILDSSNQKQSGNIILVNLRAFYNYNENAQGRFYLGFFTQSLGYGDDAIDHYYKTRENIMAQYQRDTINALTYYDGSANIKGLQIGTKQLFKVSDRLRIGFGVMITGTATFDSTVAKDTSVTRTVYDDNDGISFDPDDYVRTIWSSETWMTKITGTTKEITLPVGVEFNLFPQLAMRLGAQHTYTMDDYTTVTELIQYEPQRTRTVDGTGLVTEDLIDPNPAPVGSDETAKVNTPRTDYFYGIGWQVMDNLQIDIMGFSELTKLDNWRISATFKF</sequence>
<evidence type="ECO:0000313" key="1">
    <source>
        <dbReference type="EMBL" id="HDY58237.1"/>
    </source>
</evidence>
<dbReference type="EMBL" id="DSKY01000003">
    <property type="protein sequence ID" value="HDY58237.1"/>
    <property type="molecule type" value="Genomic_DNA"/>
</dbReference>